<evidence type="ECO:0000313" key="1">
    <source>
        <dbReference type="EMBL" id="RMC99961.1"/>
    </source>
</evidence>
<protein>
    <submittedName>
        <fullName evidence="1">Uncharacterized protein</fullName>
    </submittedName>
</protein>
<gene>
    <name evidence="1" type="ORF">D9O40_11190</name>
</gene>
<sequence>MAAIRFCQVTIKLTAIKGRTITRIKADDIAEIVNSKIKENQAKYIQRQMIVEPARDGCET</sequence>
<comment type="caution">
    <text evidence="1">The sequence shown here is derived from an EMBL/GenBank/DDBJ whole genome shotgun (WGS) entry which is preliminary data.</text>
</comment>
<evidence type="ECO:0000313" key="2">
    <source>
        <dbReference type="Proteomes" id="UP000277999"/>
    </source>
</evidence>
<dbReference type="Proteomes" id="UP000277999">
    <property type="component" value="Unassembled WGS sequence"/>
</dbReference>
<proteinExistence type="predicted"/>
<reference evidence="1 2" key="1">
    <citation type="submission" date="2018-10" db="EMBL/GenBank/DDBJ databases">
        <title>Genome-centric metagenomics revealed C2 chemical producing, CO utilizing Clostridium with novel acetogenic gene cluster.</title>
        <authorList>
            <person name="Kang H."/>
            <person name="Park B."/>
            <person name="Choi I.G."/>
            <person name="Chang I.S."/>
        </authorList>
    </citation>
    <scope>NUCLEOTIDE SEQUENCE [LARGE SCALE GENOMIC DNA]</scope>
    <source>
        <strain evidence="1 2">H21-9</strain>
    </source>
</reference>
<dbReference type="AlphaFoldDB" id="A0A3M0SPN1"/>
<organism evidence="1 2">
    <name type="scientific">Clostridium autoethanogenum</name>
    <dbReference type="NCBI Taxonomy" id="84023"/>
    <lineage>
        <taxon>Bacteria</taxon>
        <taxon>Bacillati</taxon>
        <taxon>Bacillota</taxon>
        <taxon>Clostridia</taxon>
        <taxon>Eubacteriales</taxon>
        <taxon>Clostridiaceae</taxon>
        <taxon>Clostridium</taxon>
    </lineage>
</organism>
<name>A0A3M0SPN1_9CLOT</name>
<dbReference type="EMBL" id="RFAQ01000034">
    <property type="protein sequence ID" value="RMC99961.1"/>
    <property type="molecule type" value="Genomic_DNA"/>
</dbReference>
<accession>A0A3M0SPN1</accession>
<dbReference type="RefSeq" id="WP_013238292.1">
    <property type="nucleotide sequence ID" value="NZ_CP110420.1"/>
</dbReference>